<dbReference type="InterPro" id="IPR029052">
    <property type="entry name" value="Metallo-depent_PP-like"/>
</dbReference>
<protein>
    <submittedName>
        <fullName evidence="2">MPP_superfamily domain containing protein</fullName>
    </submittedName>
</protein>
<sequence length="323" mass="37273">MKKTNIAREYRDKYGYDMPTLKLARIMYKDNPLLFSNVEHARTKLRMIENKNGKKNNCVMNKSIPTRPKNPYNLPESDEAIYQPYDLKAKRLLVLSDIHIPYHNIEALTCAFDFAKGEKPDAILLNGDTLDFFGLSRFMKDPKKRSIASELAIFKDFMQILKKTFNAKIFYKMGNHCERYEHFLWMKAHELVGVEEFEIENILKARAEGIEIIKDKRIMKAGDLNIIHGHEFGGSVFSPVNIARGLFLRGKVSAMQGHNHQTSEHSESNMNGELTTTWSLGCLCELHPAYLPINKWNHGFALVDVDGQNFEVRNKRIHKGKIL</sequence>
<name>A0A6J5LT85_9CAUD</name>
<evidence type="ECO:0000259" key="1">
    <source>
        <dbReference type="Pfam" id="PF00149"/>
    </source>
</evidence>
<dbReference type="InterPro" id="IPR004843">
    <property type="entry name" value="Calcineurin-like_PHP"/>
</dbReference>
<dbReference type="Pfam" id="PF00149">
    <property type="entry name" value="Metallophos"/>
    <property type="match status" value="1"/>
</dbReference>
<dbReference type="SUPFAM" id="SSF56300">
    <property type="entry name" value="Metallo-dependent phosphatases"/>
    <property type="match status" value="1"/>
</dbReference>
<reference evidence="2" key="1">
    <citation type="submission" date="2020-04" db="EMBL/GenBank/DDBJ databases">
        <authorList>
            <person name="Chiriac C."/>
            <person name="Salcher M."/>
            <person name="Ghai R."/>
            <person name="Kavagutti S V."/>
        </authorList>
    </citation>
    <scope>NUCLEOTIDE SEQUENCE</scope>
</reference>
<dbReference type="Gene3D" id="3.60.21.10">
    <property type="match status" value="1"/>
</dbReference>
<evidence type="ECO:0000313" key="2">
    <source>
        <dbReference type="EMBL" id="CAB4137615.1"/>
    </source>
</evidence>
<gene>
    <name evidence="2" type="ORF">UFOVP321_46</name>
</gene>
<dbReference type="EMBL" id="LR796333">
    <property type="protein sequence ID" value="CAB4137615.1"/>
    <property type="molecule type" value="Genomic_DNA"/>
</dbReference>
<dbReference type="GO" id="GO:0016787">
    <property type="term" value="F:hydrolase activity"/>
    <property type="evidence" value="ECO:0007669"/>
    <property type="project" value="InterPro"/>
</dbReference>
<organism evidence="2">
    <name type="scientific">uncultured Caudovirales phage</name>
    <dbReference type="NCBI Taxonomy" id="2100421"/>
    <lineage>
        <taxon>Viruses</taxon>
        <taxon>Duplodnaviria</taxon>
        <taxon>Heunggongvirae</taxon>
        <taxon>Uroviricota</taxon>
        <taxon>Caudoviricetes</taxon>
        <taxon>Peduoviridae</taxon>
        <taxon>Maltschvirus</taxon>
        <taxon>Maltschvirus maltsch</taxon>
    </lineage>
</organism>
<proteinExistence type="predicted"/>
<feature type="domain" description="Calcineurin-like phosphoesterase" evidence="1">
    <location>
        <begin position="91"/>
        <end position="184"/>
    </location>
</feature>
<accession>A0A6J5LT85</accession>
<dbReference type="CDD" id="cd00838">
    <property type="entry name" value="MPP_superfamily"/>
    <property type="match status" value="1"/>
</dbReference>